<organism evidence="2 3">
    <name type="scientific">Rattus norvegicus</name>
    <name type="common">Rat</name>
    <dbReference type="NCBI Taxonomy" id="10116"/>
    <lineage>
        <taxon>Eukaryota</taxon>
        <taxon>Metazoa</taxon>
        <taxon>Chordata</taxon>
        <taxon>Craniata</taxon>
        <taxon>Vertebrata</taxon>
        <taxon>Euteleostomi</taxon>
        <taxon>Mammalia</taxon>
        <taxon>Eutheria</taxon>
        <taxon>Euarchontoglires</taxon>
        <taxon>Glires</taxon>
        <taxon>Rodentia</taxon>
        <taxon>Myomorpha</taxon>
        <taxon>Muroidea</taxon>
        <taxon>Muridae</taxon>
        <taxon>Murinae</taxon>
        <taxon>Rattus</taxon>
    </lineage>
</organism>
<evidence type="ECO:0000313" key="3">
    <source>
        <dbReference type="Proteomes" id="UP000234681"/>
    </source>
</evidence>
<keyword evidence="1" id="KW-0732">Signal</keyword>
<proteinExistence type="predicted"/>
<dbReference type="AlphaFoldDB" id="A6JM72"/>
<name>A6JM72_RAT</name>
<dbReference type="Proteomes" id="UP000234681">
    <property type="component" value="Chromosome 17"/>
</dbReference>
<dbReference type="EMBL" id="CH473990">
    <property type="protein sequence ID" value="EDL78749.1"/>
    <property type="molecule type" value="Genomic_DNA"/>
</dbReference>
<sequence>MLLVFAFTVSWLALKYRSNGAGISFLLRVQKKHVIGKSRFPLCKHQRAHREVRSCLDLMDNTTLNQAAWQGYVRPLAEPEM</sequence>
<feature type="chain" id="PRO_5039913571" evidence="1">
    <location>
        <begin position="21"/>
        <end position="81"/>
    </location>
</feature>
<evidence type="ECO:0000256" key="1">
    <source>
        <dbReference type="SAM" id="SignalP"/>
    </source>
</evidence>
<gene>
    <name evidence="2" type="ORF">rCG_55945</name>
</gene>
<evidence type="ECO:0000313" key="2">
    <source>
        <dbReference type="EMBL" id="EDL78749.1"/>
    </source>
</evidence>
<reference evidence="3" key="1">
    <citation type="submission" date="2005-09" db="EMBL/GenBank/DDBJ databases">
        <authorList>
            <person name="Mural R.J."/>
            <person name="Li P.W."/>
            <person name="Adams M.D."/>
            <person name="Amanatides P.G."/>
            <person name="Baden-Tillson H."/>
            <person name="Barnstead M."/>
            <person name="Chin S.H."/>
            <person name="Dew I."/>
            <person name="Evans C.A."/>
            <person name="Ferriera S."/>
            <person name="Flanigan M."/>
            <person name="Fosler C."/>
            <person name="Glodek A."/>
            <person name="Gu Z."/>
            <person name="Holt R.A."/>
            <person name="Jennings D."/>
            <person name="Kraft C.L."/>
            <person name="Lu F."/>
            <person name="Nguyen T."/>
            <person name="Nusskern D.R."/>
            <person name="Pfannkoch C.M."/>
            <person name="Sitter C."/>
            <person name="Sutton G.G."/>
            <person name="Venter J.C."/>
            <person name="Wang Z."/>
            <person name="Woodage T."/>
            <person name="Zheng X.H."/>
            <person name="Zhong F."/>
        </authorList>
    </citation>
    <scope>NUCLEOTIDE SEQUENCE [LARGE SCALE GENOMIC DNA]</scope>
    <source>
        <strain>BN</strain>
        <strain evidence="3">Sprague-Dawley</strain>
    </source>
</reference>
<accession>A6JM72</accession>
<protein>
    <submittedName>
        <fullName evidence="2">RCG55945</fullName>
    </submittedName>
</protein>
<feature type="signal peptide" evidence="1">
    <location>
        <begin position="1"/>
        <end position="20"/>
    </location>
</feature>